<dbReference type="InterPro" id="IPR035965">
    <property type="entry name" value="PAS-like_dom_sf"/>
</dbReference>
<sequence>MASDPPEVTAPLDLAFSSREFLRLLEGLGLTGNWGWTFATDAHVWSPGLYRLLGLDPGAVRPSYELFLSLVDPEDRLAIESAAQVREGLLSDHTIRVIRPDGAARILSCRGEAYFAPDGSPRGAAGIVLDVTDRERLAAAQAAERRWKRALAEQARTVASLQPYLSALERPPGPAGPDRPAGTPAGPPPGAAPALPAGSPPRPGDAPGDAAGPPPERGLDQAIAGHHLRAARALLDWSMADLARASAVSLSTVRRLEEDTEGPGSARSRRALLAALRAAGIVFTLTEGATLVVGKP</sequence>
<dbReference type="Gene3D" id="2.10.70.100">
    <property type="match status" value="1"/>
</dbReference>
<evidence type="ECO:0000256" key="6">
    <source>
        <dbReference type="SAM" id="MobiDB-lite"/>
    </source>
</evidence>
<accession>A0ABQ4QUJ1</accession>
<evidence type="ECO:0000256" key="3">
    <source>
        <dbReference type="ARBA" id="ARBA00022553"/>
    </source>
</evidence>
<evidence type="ECO:0000259" key="7">
    <source>
        <dbReference type="PROSITE" id="PS50113"/>
    </source>
</evidence>
<dbReference type="CDD" id="cd00093">
    <property type="entry name" value="HTH_XRE"/>
    <property type="match status" value="1"/>
</dbReference>
<feature type="domain" description="HTH cro/C1-type" evidence="8">
    <location>
        <begin position="228"/>
        <end position="257"/>
    </location>
</feature>
<keyword evidence="4" id="KW-0808">Transferase</keyword>
<dbReference type="SUPFAM" id="SSF47413">
    <property type="entry name" value="lambda repressor-like DNA-binding domains"/>
    <property type="match status" value="1"/>
</dbReference>
<evidence type="ECO:0000259" key="8">
    <source>
        <dbReference type="PROSITE" id="PS50943"/>
    </source>
</evidence>
<evidence type="ECO:0000256" key="2">
    <source>
        <dbReference type="ARBA" id="ARBA00012438"/>
    </source>
</evidence>
<keyword evidence="10" id="KW-1185">Reference proteome</keyword>
<dbReference type="InterPro" id="IPR000700">
    <property type="entry name" value="PAS-assoc_C"/>
</dbReference>
<comment type="caution">
    <text evidence="9">The sequence shown here is derived from an EMBL/GenBank/DDBJ whole genome shotgun (WGS) entry which is preliminary data.</text>
</comment>
<reference evidence="9" key="2">
    <citation type="submission" date="2021-08" db="EMBL/GenBank/DDBJ databases">
        <authorList>
            <person name="Tani A."/>
            <person name="Ola A."/>
            <person name="Ogura Y."/>
            <person name="Katsura K."/>
            <person name="Hayashi T."/>
        </authorList>
    </citation>
    <scope>NUCLEOTIDE SEQUENCE</scope>
    <source>
        <strain evidence="9">KCTC 52305</strain>
    </source>
</reference>
<dbReference type="EC" id="2.7.13.3" evidence="2"/>
<evidence type="ECO:0000313" key="9">
    <source>
        <dbReference type="EMBL" id="GJD48575.1"/>
    </source>
</evidence>
<keyword evidence="3" id="KW-0597">Phosphoprotein</keyword>
<dbReference type="Gene3D" id="1.10.260.40">
    <property type="entry name" value="lambda repressor-like DNA-binding domains"/>
    <property type="match status" value="1"/>
</dbReference>
<dbReference type="Gene3D" id="3.30.450.20">
    <property type="entry name" value="PAS domain"/>
    <property type="match status" value="1"/>
</dbReference>
<dbReference type="RefSeq" id="WP_238312988.1">
    <property type="nucleotide sequence ID" value="NZ_BPQH01000003.1"/>
</dbReference>
<evidence type="ECO:0000313" key="10">
    <source>
        <dbReference type="Proteomes" id="UP001055167"/>
    </source>
</evidence>
<dbReference type="InterPro" id="IPR001387">
    <property type="entry name" value="Cro/C1-type_HTH"/>
</dbReference>
<feature type="domain" description="PAC" evidence="7">
    <location>
        <begin position="91"/>
        <end position="143"/>
    </location>
</feature>
<dbReference type="EMBL" id="BPQH01000003">
    <property type="protein sequence ID" value="GJD48575.1"/>
    <property type="molecule type" value="Genomic_DNA"/>
</dbReference>
<dbReference type="Pfam" id="PF08447">
    <property type="entry name" value="PAS_3"/>
    <property type="match status" value="1"/>
</dbReference>
<dbReference type="PANTHER" id="PTHR43304">
    <property type="entry name" value="PHYTOCHROME-LIKE PROTEIN CPH1"/>
    <property type="match status" value="1"/>
</dbReference>
<protein>
    <recommendedName>
        <fullName evidence="2">histidine kinase</fullName>
        <ecNumber evidence="2">2.7.13.3</ecNumber>
    </recommendedName>
</protein>
<comment type="catalytic activity">
    <reaction evidence="1">
        <text>ATP + protein L-histidine = ADP + protein N-phospho-L-histidine.</text>
        <dbReference type="EC" id="2.7.13.3"/>
    </reaction>
</comment>
<evidence type="ECO:0000256" key="1">
    <source>
        <dbReference type="ARBA" id="ARBA00000085"/>
    </source>
</evidence>
<dbReference type="PROSITE" id="PS50113">
    <property type="entry name" value="PAC"/>
    <property type="match status" value="1"/>
</dbReference>
<reference evidence="9" key="1">
    <citation type="journal article" date="2021" name="Front. Microbiol.">
        <title>Comprehensive Comparative Genomics and Phenotyping of Methylobacterium Species.</title>
        <authorList>
            <person name="Alessa O."/>
            <person name="Ogura Y."/>
            <person name="Fujitani Y."/>
            <person name="Takami H."/>
            <person name="Hayashi T."/>
            <person name="Sahin N."/>
            <person name="Tani A."/>
        </authorList>
    </citation>
    <scope>NUCLEOTIDE SEQUENCE</scope>
    <source>
        <strain evidence="9">KCTC 52305</strain>
    </source>
</reference>
<dbReference type="InterPro" id="IPR013655">
    <property type="entry name" value="PAS_fold_3"/>
</dbReference>
<dbReference type="InterPro" id="IPR010982">
    <property type="entry name" value="Lambda_DNA-bd_dom_sf"/>
</dbReference>
<gene>
    <name evidence="9" type="ORF">OPKNFCMD_1297</name>
</gene>
<dbReference type="Proteomes" id="UP001055167">
    <property type="component" value="Unassembled WGS sequence"/>
</dbReference>
<dbReference type="PANTHER" id="PTHR43304:SF1">
    <property type="entry name" value="PAC DOMAIN-CONTAINING PROTEIN"/>
    <property type="match status" value="1"/>
</dbReference>
<keyword evidence="5" id="KW-0418">Kinase</keyword>
<dbReference type="InterPro" id="IPR052162">
    <property type="entry name" value="Sensor_kinase/Photoreceptor"/>
</dbReference>
<evidence type="ECO:0000256" key="4">
    <source>
        <dbReference type="ARBA" id="ARBA00022679"/>
    </source>
</evidence>
<dbReference type="SUPFAM" id="SSF55785">
    <property type="entry name" value="PYP-like sensor domain (PAS domain)"/>
    <property type="match status" value="1"/>
</dbReference>
<dbReference type="PROSITE" id="PS50943">
    <property type="entry name" value="HTH_CROC1"/>
    <property type="match status" value="1"/>
</dbReference>
<proteinExistence type="predicted"/>
<feature type="region of interest" description="Disordered" evidence="6">
    <location>
        <begin position="167"/>
        <end position="220"/>
    </location>
</feature>
<organism evidence="9 10">
    <name type="scientific">Methylobacterium crusticola</name>
    <dbReference type="NCBI Taxonomy" id="1697972"/>
    <lineage>
        <taxon>Bacteria</taxon>
        <taxon>Pseudomonadati</taxon>
        <taxon>Pseudomonadota</taxon>
        <taxon>Alphaproteobacteria</taxon>
        <taxon>Hyphomicrobiales</taxon>
        <taxon>Methylobacteriaceae</taxon>
        <taxon>Methylobacterium</taxon>
    </lineage>
</organism>
<evidence type="ECO:0000256" key="5">
    <source>
        <dbReference type="ARBA" id="ARBA00022777"/>
    </source>
</evidence>
<name>A0ABQ4QUJ1_9HYPH</name>